<dbReference type="EMBL" id="JAHZST010000012">
    <property type="protein sequence ID" value="MBW8185214.1"/>
    <property type="molecule type" value="Genomic_DNA"/>
</dbReference>
<dbReference type="InterPro" id="IPR050879">
    <property type="entry name" value="Acyltransferase_3"/>
</dbReference>
<feature type="transmembrane region" description="Helical" evidence="1">
    <location>
        <begin position="7"/>
        <end position="25"/>
    </location>
</feature>
<feature type="transmembrane region" description="Helical" evidence="1">
    <location>
        <begin position="185"/>
        <end position="204"/>
    </location>
</feature>
<organism evidence="3 4">
    <name type="scientific">Shewanella nanhaiensis</name>
    <dbReference type="NCBI Taxonomy" id="2864872"/>
    <lineage>
        <taxon>Bacteria</taxon>
        <taxon>Pseudomonadati</taxon>
        <taxon>Pseudomonadota</taxon>
        <taxon>Gammaproteobacteria</taxon>
        <taxon>Alteromonadales</taxon>
        <taxon>Shewanellaceae</taxon>
        <taxon>Shewanella</taxon>
    </lineage>
</organism>
<feature type="transmembrane region" description="Helical" evidence="1">
    <location>
        <begin position="31"/>
        <end position="51"/>
    </location>
</feature>
<feature type="transmembrane region" description="Helical" evidence="1">
    <location>
        <begin position="336"/>
        <end position="357"/>
    </location>
</feature>
<comment type="caution">
    <text evidence="3">The sequence shown here is derived from an EMBL/GenBank/DDBJ whole genome shotgun (WGS) entry which is preliminary data.</text>
</comment>
<keyword evidence="3" id="KW-0012">Acyltransferase</keyword>
<reference evidence="3 4" key="1">
    <citation type="submission" date="2021-07" db="EMBL/GenBank/DDBJ databases">
        <title>Shewanella sp. nov, isolated from SCS.</title>
        <authorList>
            <person name="Cao W.R."/>
        </authorList>
    </citation>
    <scope>NUCLEOTIDE SEQUENCE [LARGE SCALE GENOMIC DNA]</scope>
    <source>
        <strain evidence="3 4">NR704-98</strain>
    </source>
</reference>
<feature type="transmembrane region" description="Helical" evidence="1">
    <location>
        <begin position="240"/>
        <end position="260"/>
    </location>
</feature>
<feature type="transmembrane region" description="Helical" evidence="1">
    <location>
        <begin position="216"/>
        <end position="234"/>
    </location>
</feature>
<feature type="transmembrane region" description="Helical" evidence="1">
    <location>
        <begin position="132"/>
        <end position="154"/>
    </location>
</feature>
<evidence type="ECO:0000313" key="3">
    <source>
        <dbReference type="EMBL" id="MBW8185214.1"/>
    </source>
</evidence>
<evidence type="ECO:0000256" key="1">
    <source>
        <dbReference type="SAM" id="Phobius"/>
    </source>
</evidence>
<feature type="transmembrane region" description="Helical" evidence="1">
    <location>
        <begin position="161"/>
        <end position="179"/>
    </location>
</feature>
<sequence length="588" mass="66518">MNFRHDINGLRAIAVIPVLLFHAGVNGFEGGFLGVDVFFVISGFLITANIIKSQKRNDFSLSSFYDKRLRRILPPLIFTLVVTTALSFLFMLPYDLKNFGQSLVATSIGANNVLLYLTSGYWSLASEFKPLYHTWSLGVEEQYYFIIPIIFIAFARKKKNLSFTLVLFFFISFLSAVIIDNKEFNFLMIITRFWELCAGSLLAVYMSEREIVKNSALSIIGLFLIFLSYYNPYFLSGNTAVINLPSVLGTLMVIAFTSVGSLTYRALSLKPIVLTGLSSYSIYLLHQPILSFLRLATEGHVDVNTQLAWVLTSIPLGYLSWKFVETPFRNKNIVSNNIFYGLAGGAFFAFLFIGFFLHKSYGMNDFTVFNKYSYGVNPQAYADRAYTLAQPSFSADGKKMLIIGNSFARDFYNALEENSATNGYEVIYLSDYYLNVSMSRDLLSNADLTFVVSSSGMANVNIDPQVLRGNAIKYKGELDNYSNGNYYYIGTKNFGFNNNFLKQVDWKGSRNYMVDINNSNITADVVESLVFEEKYISLLNLFREGNKTRVFTDNHKFISFDTEHTTKDGAVFLGKEVLMKTELSKIVL</sequence>
<accession>A0ABS7E6A1</accession>
<keyword evidence="1" id="KW-0812">Transmembrane</keyword>
<keyword evidence="3" id="KW-0808">Transferase</keyword>
<feature type="transmembrane region" description="Helical" evidence="1">
    <location>
        <begin position="72"/>
        <end position="94"/>
    </location>
</feature>
<proteinExistence type="predicted"/>
<evidence type="ECO:0000259" key="2">
    <source>
        <dbReference type="Pfam" id="PF01757"/>
    </source>
</evidence>
<feature type="domain" description="Acyltransferase 3" evidence="2">
    <location>
        <begin position="5"/>
        <end position="310"/>
    </location>
</feature>
<gene>
    <name evidence="3" type="ORF">K0625_16255</name>
</gene>
<dbReference type="InterPro" id="IPR002656">
    <property type="entry name" value="Acyl_transf_3_dom"/>
</dbReference>
<dbReference type="Pfam" id="PF01757">
    <property type="entry name" value="Acyl_transf_3"/>
    <property type="match status" value="1"/>
</dbReference>
<dbReference type="Proteomes" id="UP001195963">
    <property type="component" value="Unassembled WGS sequence"/>
</dbReference>
<dbReference type="RefSeq" id="WP_220110653.1">
    <property type="nucleotide sequence ID" value="NZ_JAHZST010000012.1"/>
</dbReference>
<dbReference type="GO" id="GO:0016746">
    <property type="term" value="F:acyltransferase activity"/>
    <property type="evidence" value="ECO:0007669"/>
    <property type="project" value="UniProtKB-KW"/>
</dbReference>
<evidence type="ECO:0000313" key="4">
    <source>
        <dbReference type="Proteomes" id="UP001195963"/>
    </source>
</evidence>
<keyword evidence="1" id="KW-0472">Membrane</keyword>
<protein>
    <submittedName>
        <fullName evidence="3">Acyltransferase</fullName>
    </submittedName>
</protein>
<keyword evidence="4" id="KW-1185">Reference proteome</keyword>
<keyword evidence="1" id="KW-1133">Transmembrane helix</keyword>
<dbReference type="PANTHER" id="PTHR23028:SF53">
    <property type="entry name" value="ACYL_TRANSF_3 DOMAIN-CONTAINING PROTEIN"/>
    <property type="match status" value="1"/>
</dbReference>
<dbReference type="PANTHER" id="PTHR23028">
    <property type="entry name" value="ACETYLTRANSFERASE"/>
    <property type="match status" value="1"/>
</dbReference>
<name>A0ABS7E6A1_9GAMM</name>